<dbReference type="AlphaFoldDB" id="A0A9X3TMJ3"/>
<dbReference type="Pfam" id="PF10720">
    <property type="entry name" value="DUF2515"/>
    <property type="match status" value="1"/>
</dbReference>
<protein>
    <submittedName>
        <fullName evidence="1">DUF2515 family protein</fullName>
    </submittedName>
</protein>
<evidence type="ECO:0000313" key="2">
    <source>
        <dbReference type="Proteomes" id="UP001151071"/>
    </source>
</evidence>
<proteinExistence type="predicted"/>
<gene>
    <name evidence="1" type="ORF">O3V59_02590</name>
</gene>
<organism evidence="1 2">
    <name type="scientific">Brevibacillus thermoruber</name>
    <dbReference type="NCBI Taxonomy" id="33942"/>
    <lineage>
        <taxon>Bacteria</taxon>
        <taxon>Bacillati</taxon>
        <taxon>Bacillota</taxon>
        <taxon>Bacilli</taxon>
        <taxon>Bacillales</taxon>
        <taxon>Paenibacillaceae</taxon>
        <taxon>Brevibacillus</taxon>
    </lineage>
</organism>
<accession>A0A9X3TMJ3</accession>
<dbReference type="Proteomes" id="UP001151071">
    <property type="component" value="Unassembled WGS sequence"/>
</dbReference>
<dbReference type="EMBL" id="JAPYYP010000002">
    <property type="protein sequence ID" value="MDA5107234.1"/>
    <property type="molecule type" value="Genomic_DNA"/>
</dbReference>
<dbReference type="RefSeq" id="WP_271139436.1">
    <property type="nucleotide sequence ID" value="NZ_JAPYYP010000002.1"/>
</dbReference>
<keyword evidence="2" id="KW-1185">Reference proteome</keyword>
<name>A0A9X3TMJ3_9BACL</name>
<comment type="caution">
    <text evidence="1">The sequence shown here is derived from an EMBL/GenBank/DDBJ whole genome shotgun (WGS) entry which is preliminary data.</text>
</comment>
<reference evidence="1" key="1">
    <citation type="submission" date="2022-12" db="EMBL/GenBank/DDBJ databases">
        <title>Draft genome sequence of the thermophilic strain Brevibacillus thermoruber HT42, isolated from Los Humeros, Puebla, Mexico, with biotechnological potential.</title>
        <authorList>
            <person name="Lara Sanchez J."/>
            <person name="Solis Palacios R."/>
            <person name="Bustos Baena A.S."/>
            <person name="Ruz Baez A.E."/>
            <person name="Espinosa Luna G."/>
            <person name="Oliart Ros R.M."/>
        </authorList>
    </citation>
    <scope>NUCLEOTIDE SEQUENCE</scope>
    <source>
        <strain evidence="1">HT42</strain>
    </source>
</reference>
<evidence type="ECO:0000313" key="1">
    <source>
        <dbReference type="EMBL" id="MDA5107234.1"/>
    </source>
</evidence>
<dbReference type="InterPro" id="IPR019658">
    <property type="entry name" value="DUF2515"/>
</dbReference>
<sequence length="348" mass="40332">MSSLITHDMSLVADIRRRTAAANRNNVSRTAAYLAFYREHPEVHWALLAHLVSRNSGWSMTDLRGEWLPRLMDEQDIRAFFWFLERSNWLIFHDAYAQLLLFAEMKRTGTDLTPLLARLGVSRFMQPVWREFLAEQDSVRLTRALIVNEQQYIEQRVVRKPFAREQVFANLAFLAQSVLSLNQVLLPYKAHPADRRLSVVGIAVHNFPSVRQRISVGKTLYRLLFADARRHEAIVRWAARIPHTGSRSDYWPHLFSPKPHGEAAENVYRPRIDGADLQPGRPKLYSPALSAVWPDVEHAPADGVDWYRDEKWQEALEDEEDLPTLDSEAYLRSLRLVEEGLEWITALT</sequence>